<dbReference type="GO" id="GO:0005737">
    <property type="term" value="C:cytoplasm"/>
    <property type="evidence" value="ECO:0007669"/>
    <property type="project" value="TreeGrafter"/>
</dbReference>
<sequence length="347" mass="38420">MANEFFFDPAKYGLRKSLKLTDFSELRGHNVVDNNKIEIGLDACLIPTRFPNLFIIETVDFFYPLIDDPYLMGKIACANVLSDLYAFGVYCIDHVRIIMAVCDQMTEQERAVVIPLMLKGFQDLAKVANLKAIVQNASVNPWCIIGGVATSLCTSQEYILPLNAQIGDVLVLTKPLGVQIASNINRWRINGGEKWENLLKVITEDEVLKAFATAVKNMCHLNKNAAYLMHKHEAHAATDVTGFGILGHAENLVTFQSREVSFHIDTLPIIKNVIQISEVIGNKKRLLSGLAPETSGGLLICMSKDNAERFCKELAEIDDRQAWIIGTVEAGSKTVHISSDVKIIEAS</sequence>
<dbReference type="Gene3D" id="3.90.650.10">
    <property type="entry name" value="PurM-like C-terminal domain"/>
    <property type="match status" value="1"/>
</dbReference>
<evidence type="ECO:0000313" key="7">
    <source>
        <dbReference type="EMBL" id="KAB0800897.1"/>
    </source>
</evidence>
<dbReference type="NCBIfam" id="TIGR00476">
    <property type="entry name" value="selD"/>
    <property type="match status" value="1"/>
</dbReference>
<dbReference type="PANTHER" id="PTHR10256:SF0">
    <property type="entry name" value="INACTIVE SELENIDE, WATER DIKINASE-LIKE PROTEIN-RELATED"/>
    <property type="match status" value="1"/>
</dbReference>
<evidence type="ECO:0000259" key="6">
    <source>
        <dbReference type="Pfam" id="PF02769"/>
    </source>
</evidence>
<evidence type="ECO:0000256" key="4">
    <source>
        <dbReference type="ARBA" id="ARBA00022840"/>
    </source>
</evidence>
<dbReference type="InterPro" id="IPR036921">
    <property type="entry name" value="PurM-like_N_sf"/>
</dbReference>
<dbReference type="InterPro" id="IPR010918">
    <property type="entry name" value="PurM-like_C_dom"/>
</dbReference>
<dbReference type="EMBL" id="VVIM01000003">
    <property type="protein sequence ID" value="KAB0800897.1"/>
    <property type="molecule type" value="Genomic_DNA"/>
</dbReference>
<keyword evidence="5" id="KW-0711">Selenium</keyword>
<keyword evidence="8" id="KW-1185">Reference proteome</keyword>
<dbReference type="AlphaFoldDB" id="A0A5N4AU90"/>
<dbReference type="GO" id="GO:0004756">
    <property type="term" value="F:selenide, water dikinase activity"/>
    <property type="evidence" value="ECO:0007669"/>
    <property type="project" value="TreeGrafter"/>
</dbReference>
<dbReference type="InterPro" id="IPR004536">
    <property type="entry name" value="SPS/SelD"/>
</dbReference>
<dbReference type="SUPFAM" id="SSF56042">
    <property type="entry name" value="PurM C-terminal domain-like"/>
    <property type="match status" value="1"/>
</dbReference>
<dbReference type="InParanoid" id="A0A5N4AU90"/>
<dbReference type="InterPro" id="IPR036676">
    <property type="entry name" value="PurM-like_C_sf"/>
</dbReference>
<dbReference type="Gene3D" id="3.30.1330.10">
    <property type="entry name" value="PurM-like, N-terminal domain"/>
    <property type="match status" value="1"/>
</dbReference>
<dbReference type="GO" id="GO:0016260">
    <property type="term" value="P:selenocysteine biosynthetic process"/>
    <property type="evidence" value="ECO:0007669"/>
    <property type="project" value="TreeGrafter"/>
</dbReference>
<accession>A0A5N4AU90</accession>
<feature type="domain" description="PurM-like C-terminal" evidence="6">
    <location>
        <begin position="166"/>
        <end position="334"/>
    </location>
</feature>
<reference evidence="7 8" key="1">
    <citation type="journal article" date="2018" name="Elife">
        <title>Firefly genomes illuminate parallel origins of bioluminescence in beetles.</title>
        <authorList>
            <person name="Fallon T.R."/>
            <person name="Lower S.E."/>
            <person name="Chang C.H."/>
            <person name="Bessho-Uehara M."/>
            <person name="Martin G.J."/>
            <person name="Bewick A.J."/>
            <person name="Behringer M."/>
            <person name="Debat H.J."/>
            <person name="Wong I."/>
            <person name="Day J.C."/>
            <person name="Suvorov A."/>
            <person name="Silva C.J."/>
            <person name="Stanger-Hall K.F."/>
            <person name="Hall D.W."/>
            <person name="Schmitz R.J."/>
            <person name="Nelson D.R."/>
            <person name="Lewis S.M."/>
            <person name="Shigenobu S."/>
            <person name="Bybee S.M."/>
            <person name="Larracuente A.M."/>
            <person name="Oba Y."/>
            <person name="Weng J.K."/>
        </authorList>
    </citation>
    <scope>NUCLEOTIDE SEQUENCE [LARGE SCALE GENOMIC DNA]</scope>
    <source>
        <strain evidence="7">1611_PpyrPB1</strain>
        <tissue evidence="7">Whole body</tissue>
    </source>
</reference>
<evidence type="ECO:0000256" key="2">
    <source>
        <dbReference type="ARBA" id="ARBA00022741"/>
    </source>
</evidence>
<dbReference type="Pfam" id="PF02769">
    <property type="entry name" value="AIRS_C"/>
    <property type="match status" value="1"/>
</dbReference>
<dbReference type="Proteomes" id="UP000327044">
    <property type="component" value="Unassembled WGS sequence"/>
</dbReference>
<comment type="caution">
    <text evidence="7">The sequence shown here is derived from an EMBL/GenBank/DDBJ whole genome shotgun (WGS) entry which is preliminary data.</text>
</comment>
<keyword evidence="1" id="KW-0808">Transferase</keyword>
<evidence type="ECO:0000256" key="5">
    <source>
        <dbReference type="ARBA" id="ARBA00023266"/>
    </source>
</evidence>
<gene>
    <name evidence="7" type="ORF">PPYR_05251</name>
</gene>
<evidence type="ECO:0000313" key="8">
    <source>
        <dbReference type="Proteomes" id="UP000327044"/>
    </source>
</evidence>
<protein>
    <recommendedName>
        <fullName evidence="6">PurM-like C-terminal domain-containing protein</fullName>
    </recommendedName>
</protein>
<dbReference type="GO" id="GO:0005524">
    <property type="term" value="F:ATP binding"/>
    <property type="evidence" value="ECO:0007669"/>
    <property type="project" value="UniProtKB-KW"/>
</dbReference>
<name>A0A5N4AU90_PHOPY</name>
<evidence type="ECO:0000256" key="3">
    <source>
        <dbReference type="ARBA" id="ARBA00022777"/>
    </source>
</evidence>
<dbReference type="PIRSF" id="PIRSF036407">
    <property type="entry name" value="Selenphspht_syn"/>
    <property type="match status" value="1"/>
</dbReference>
<dbReference type="PANTHER" id="PTHR10256">
    <property type="entry name" value="SELENIDE, WATER DIKINASE"/>
    <property type="match status" value="1"/>
</dbReference>
<dbReference type="SUPFAM" id="SSF55326">
    <property type="entry name" value="PurM N-terminal domain-like"/>
    <property type="match status" value="1"/>
</dbReference>
<evidence type="ECO:0000256" key="1">
    <source>
        <dbReference type="ARBA" id="ARBA00022679"/>
    </source>
</evidence>
<dbReference type="FunFam" id="3.90.650.10:FF:000010">
    <property type="entry name" value="Selenide, water dikinase"/>
    <property type="match status" value="1"/>
</dbReference>
<keyword evidence="4" id="KW-0067">ATP-binding</keyword>
<keyword evidence="2" id="KW-0547">Nucleotide-binding</keyword>
<organism evidence="7 8">
    <name type="scientific">Photinus pyralis</name>
    <name type="common">Common eastern firefly</name>
    <name type="synonym">Lampyris pyralis</name>
    <dbReference type="NCBI Taxonomy" id="7054"/>
    <lineage>
        <taxon>Eukaryota</taxon>
        <taxon>Metazoa</taxon>
        <taxon>Ecdysozoa</taxon>
        <taxon>Arthropoda</taxon>
        <taxon>Hexapoda</taxon>
        <taxon>Insecta</taxon>
        <taxon>Pterygota</taxon>
        <taxon>Neoptera</taxon>
        <taxon>Endopterygota</taxon>
        <taxon>Coleoptera</taxon>
        <taxon>Polyphaga</taxon>
        <taxon>Elateriformia</taxon>
        <taxon>Elateroidea</taxon>
        <taxon>Lampyridae</taxon>
        <taxon>Lampyrinae</taxon>
        <taxon>Photinus</taxon>
    </lineage>
</organism>
<proteinExistence type="predicted"/>
<keyword evidence="3" id="KW-0418">Kinase</keyword>